<comment type="similarity">
    <text evidence="2">Belongs to the SMCO4 family.</text>
</comment>
<evidence type="ECO:0000256" key="5">
    <source>
        <dbReference type="ARBA" id="ARBA00022989"/>
    </source>
</evidence>
<dbReference type="InterPro" id="IPR027960">
    <property type="entry name" value="DUF4519"/>
</dbReference>
<protein>
    <recommendedName>
        <fullName evidence="3">Single-pass membrane and coiled-coil domain-containing protein 4</fullName>
    </recommendedName>
</protein>
<feature type="region of interest" description="Disordered" evidence="8">
    <location>
        <begin position="65"/>
        <end position="152"/>
    </location>
</feature>
<evidence type="ECO:0000256" key="6">
    <source>
        <dbReference type="ARBA" id="ARBA00023054"/>
    </source>
</evidence>
<keyword evidence="5 9" id="KW-1133">Transmembrane helix</keyword>
<comment type="subcellular location">
    <subcellularLocation>
        <location evidence="1">Membrane</location>
        <topology evidence="1">Single-pass membrane protein</topology>
    </subcellularLocation>
</comment>
<evidence type="ECO:0000256" key="9">
    <source>
        <dbReference type="SAM" id="Phobius"/>
    </source>
</evidence>
<organism evidence="10 11">
    <name type="scientific">Takifugu flavidus</name>
    <name type="common">sansaifugu</name>
    <dbReference type="NCBI Taxonomy" id="433684"/>
    <lineage>
        <taxon>Eukaryota</taxon>
        <taxon>Metazoa</taxon>
        <taxon>Chordata</taxon>
        <taxon>Craniata</taxon>
        <taxon>Vertebrata</taxon>
        <taxon>Euteleostomi</taxon>
        <taxon>Actinopterygii</taxon>
        <taxon>Neopterygii</taxon>
        <taxon>Teleostei</taxon>
        <taxon>Neoteleostei</taxon>
        <taxon>Acanthomorphata</taxon>
        <taxon>Eupercaria</taxon>
        <taxon>Tetraodontiformes</taxon>
        <taxon>Tetradontoidea</taxon>
        <taxon>Tetraodontidae</taxon>
        <taxon>Takifugu</taxon>
    </lineage>
</organism>
<keyword evidence="6" id="KW-0175">Coiled coil</keyword>
<dbReference type="Proteomes" id="UP000324091">
    <property type="component" value="Chromosome 12"/>
</dbReference>
<keyword evidence="7 9" id="KW-0472">Membrane</keyword>
<proteinExistence type="inferred from homology"/>
<evidence type="ECO:0000256" key="2">
    <source>
        <dbReference type="ARBA" id="ARBA00009202"/>
    </source>
</evidence>
<comment type="caution">
    <text evidence="10">The sequence shown here is derived from an EMBL/GenBank/DDBJ whole genome shotgun (WGS) entry which is preliminary data.</text>
</comment>
<keyword evidence="4 9" id="KW-0812">Transmembrane</keyword>
<name>A0A5C6PFI7_9TELE</name>
<feature type="compositionally biased region" description="Polar residues" evidence="8">
    <location>
        <begin position="108"/>
        <end position="119"/>
    </location>
</feature>
<feature type="transmembrane region" description="Helical" evidence="9">
    <location>
        <begin position="154"/>
        <end position="176"/>
    </location>
</feature>
<evidence type="ECO:0000256" key="1">
    <source>
        <dbReference type="ARBA" id="ARBA00004167"/>
    </source>
</evidence>
<evidence type="ECO:0000256" key="4">
    <source>
        <dbReference type="ARBA" id="ARBA00022692"/>
    </source>
</evidence>
<dbReference type="EMBL" id="RHFK02000004">
    <property type="protein sequence ID" value="TWW77769.1"/>
    <property type="molecule type" value="Genomic_DNA"/>
</dbReference>
<feature type="compositionally biased region" description="Polar residues" evidence="8">
    <location>
        <begin position="78"/>
        <end position="87"/>
    </location>
</feature>
<dbReference type="Pfam" id="PF15012">
    <property type="entry name" value="DUF4519"/>
    <property type="match status" value="1"/>
</dbReference>
<feature type="compositionally biased region" description="Basic and acidic residues" evidence="8">
    <location>
        <begin position="133"/>
        <end position="152"/>
    </location>
</feature>
<evidence type="ECO:0000256" key="8">
    <source>
        <dbReference type="SAM" id="MobiDB-lite"/>
    </source>
</evidence>
<dbReference type="GO" id="GO:0016020">
    <property type="term" value="C:membrane"/>
    <property type="evidence" value="ECO:0007669"/>
    <property type="project" value="UniProtKB-SubCell"/>
</dbReference>
<dbReference type="PANTHER" id="PTHR34644:SF2">
    <property type="entry name" value="SINGLE-PASS MEMBRANE AND COILED-COIL DOMAIN-CONTAINING PROTEIN 4"/>
    <property type="match status" value="1"/>
</dbReference>
<dbReference type="AlphaFoldDB" id="A0A5C6PFI7"/>
<accession>A0A5C6PFI7</accession>
<dbReference type="PANTHER" id="PTHR34644">
    <property type="entry name" value="SINGLE-PASS MEMBRANE AND COILED-COIL DOMAIN-CONTAINING PROTEIN 4"/>
    <property type="match status" value="1"/>
</dbReference>
<reference evidence="10 11" key="1">
    <citation type="submission" date="2019-04" db="EMBL/GenBank/DDBJ databases">
        <title>Chromosome genome assembly for Takifugu flavidus.</title>
        <authorList>
            <person name="Xiao S."/>
        </authorList>
    </citation>
    <scope>NUCLEOTIDE SEQUENCE [LARGE SCALE GENOMIC DNA]</scope>
    <source>
        <strain evidence="10">HTHZ2018</strain>
        <tissue evidence="10">Muscle</tissue>
    </source>
</reference>
<evidence type="ECO:0000313" key="10">
    <source>
        <dbReference type="EMBL" id="TWW77769.1"/>
    </source>
</evidence>
<evidence type="ECO:0000256" key="3">
    <source>
        <dbReference type="ARBA" id="ARBA00017503"/>
    </source>
</evidence>
<evidence type="ECO:0000313" key="11">
    <source>
        <dbReference type="Proteomes" id="UP000324091"/>
    </source>
</evidence>
<keyword evidence="11" id="KW-1185">Reference proteome</keyword>
<gene>
    <name evidence="10" type="ORF">D4764_12G0011590</name>
</gene>
<feature type="compositionally biased region" description="Basic residues" evidence="8">
    <location>
        <begin position="90"/>
        <end position="101"/>
    </location>
</feature>
<sequence>MLSSMADRRPSVYLQGCSGSSPAVTPANFRWCPARLVRLLADCHVELGEEAQKLGQSRAATRLVSGAAENRRHCPAQLSRTTPSDQPNLARKRLLSGRRHRIPEPVSNFPNPDQNPSRLSSEDVMRQLKGKPKKETSKDKRERKQAMQDARKQVATVVLPTVAVVVLLIVFFVYAATRPGAIA</sequence>
<evidence type="ECO:0000256" key="7">
    <source>
        <dbReference type="ARBA" id="ARBA00023136"/>
    </source>
</evidence>